<dbReference type="EMBL" id="RQJP01000003">
    <property type="protein sequence ID" value="RRB13896.1"/>
    <property type="molecule type" value="Genomic_DNA"/>
</dbReference>
<dbReference type="AlphaFoldDB" id="A0A3P1CLD9"/>
<keyword evidence="3" id="KW-1185">Reference proteome</keyword>
<dbReference type="Proteomes" id="UP000274271">
    <property type="component" value="Unassembled WGS sequence"/>
</dbReference>
<gene>
    <name evidence="2" type="ORF">EHT87_16710</name>
</gene>
<dbReference type="OrthoDB" id="949314at2"/>
<evidence type="ECO:0000313" key="2">
    <source>
        <dbReference type="EMBL" id="RRB13896.1"/>
    </source>
</evidence>
<name>A0A3P1CLD9_9BACT</name>
<dbReference type="RefSeq" id="WP_124907793.1">
    <property type="nucleotide sequence ID" value="NZ_RQJP01000003.1"/>
</dbReference>
<organism evidence="2 3">
    <name type="scientific">Larkinella knui</name>
    <dbReference type="NCBI Taxonomy" id="2025310"/>
    <lineage>
        <taxon>Bacteria</taxon>
        <taxon>Pseudomonadati</taxon>
        <taxon>Bacteroidota</taxon>
        <taxon>Cytophagia</taxon>
        <taxon>Cytophagales</taxon>
        <taxon>Spirosomataceae</taxon>
        <taxon>Larkinella</taxon>
    </lineage>
</organism>
<sequence length="227" mass="25262">MNTPINSVSISFAALVLLMTISITSFSQESRFSLSLNSLTTNFNYGSMNKALQPYKKDFKGLQIGASYQAEISPLFSVVPELYFALKGGKLKENNPLTINPSTVRLYTVELPVLARIHLHHFYVNAGPYAAYTLGGRLKIAGSEEIPASSNRISFGTSSGDFKRWDLGFQAGAGYSFRIKRTQLLLDARYGYGLVNISQDIKRYNRMLNISLVVSKKPKKNQTEKRG</sequence>
<dbReference type="InterPro" id="IPR025665">
    <property type="entry name" value="Beta-barrel_OMP_2"/>
</dbReference>
<reference evidence="2 3" key="1">
    <citation type="submission" date="2018-11" db="EMBL/GenBank/DDBJ databases">
        <authorList>
            <person name="Zhou Z."/>
            <person name="Wang G."/>
        </authorList>
    </citation>
    <scope>NUCLEOTIDE SEQUENCE [LARGE SCALE GENOMIC DNA]</scope>
    <source>
        <strain evidence="2 3">KCTC42998</strain>
    </source>
</reference>
<accession>A0A3P1CLD9</accession>
<comment type="caution">
    <text evidence="2">The sequence shown here is derived from an EMBL/GenBank/DDBJ whole genome shotgun (WGS) entry which is preliminary data.</text>
</comment>
<proteinExistence type="predicted"/>
<evidence type="ECO:0000259" key="1">
    <source>
        <dbReference type="Pfam" id="PF13568"/>
    </source>
</evidence>
<protein>
    <submittedName>
        <fullName evidence="2">PorT family protein</fullName>
    </submittedName>
</protein>
<evidence type="ECO:0000313" key="3">
    <source>
        <dbReference type="Proteomes" id="UP000274271"/>
    </source>
</evidence>
<feature type="domain" description="Outer membrane protein beta-barrel" evidence="1">
    <location>
        <begin position="34"/>
        <end position="198"/>
    </location>
</feature>
<dbReference type="Pfam" id="PF13568">
    <property type="entry name" value="OMP_b-brl_2"/>
    <property type="match status" value="1"/>
</dbReference>